<name>A0A386HUC5_9BACT</name>
<dbReference type="Gene3D" id="1.10.357.10">
    <property type="entry name" value="Tetracycline Repressor, domain 2"/>
    <property type="match status" value="1"/>
</dbReference>
<keyword evidence="3" id="KW-1185">Reference proteome</keyword>
<organism evidence="2 3">
    <name type="scientific">Arachidicoccus soli</name>
    <dbReference type="NCBI Taxonomy" id="2341117"/>
    <lineage>
        <taxon>Bacteria</taxon>
        <taxon>Pseudomonadati</taxon>
        <taxon>Bacteroidota</taxon>
        <taxon>Chitinophagia</taxon>
        <taxon>Chitinophagales</taxon>
        <taxon>Chitinophagaceae</taxon>
        <taxon>Arachidicoccus</taxon>
    </lineage>
</organism>
<reference evidence="2 3" key="1">
    <citation type="submission" date="2018-09" db="EMBL/GenBank/DDBJ databases">
        <title>Arachidicoccus sp. nov., a bacterium isolated from soil.</title>
        <authorList>
            <person name="Weon H.-Y."/>
            <person name="Kwon S.-W."/>
            <person name="Lee S.A."/>
        </authorList>
    </citation>
    <scope>NUCLEOTIDE SEQUENCE [LARGE SCALE GENOMIC DNA]</scope>
    <source>
        <strain evidence="2 3">KIS59-12</strain>
    </source>
</reference>
<proteinExistence type="predicted"/>
<dbReference type="EMBL" id="CP032489">
    <property type="protein sequence ID" value="AYD48966.1"/>
    <property type="molecule type" value="Genomic_DNA"/>
</dbReference>
<dbReference type="Proteomes" id="UP000266118">
    <property type="component" value="Chromosome"/>
</dbReference>
<feature type="domain" description="Tetracyclin repressor-like C-terminal" evidence="1">
    <location>
        <begin position="87"/>
        <end position="213"/>
    </location>
</feature>
<dbReference type="OrthoDB" id="977687at2"/>
<evidence type="ECO:0000313" key="3">
    <source>
        <dbReference type="Proteomes" id="UP000266118"/>
    </source>
</evidence>
<dbReference type="SUPFAM" id="SSF48498">
    <property type="entry name" value="Tetracyclin repressor-like, C-terminal domain"/>
    <property type="match status" value="1"/>
</dbReference>
<dbReference type="AlphaFoldDB" id="A0A386HUC5"/>
<dbReference type="Pfam" id="PF17931">
    <property type="entry name" value="TetR_C_23"/>
    <property type="match status" value="1"/>
</dbReference>
<evidence type="ECO:0000259" key="1">
    <source>
        <dbReference type="Pfam" id="PF17931"/>
    </source>
</evidence>
<dbReference type="RefSeq" id="WP_119990222.1">
    <property type="nucleotide sequence ID" value="NZ_CP032489.1"/>
</dbReference>
<protein>
    <submittedName>
        <fullName evidence="2">TetR/AcrR family transcriptional regulator</fullName>
    </submittedName>
</protein>
<gene>
    <name evidence="2" type="ORF">D6B99_15915</name>
</gene>
<dbReference type="KEGG" id="ark:D6B99_15915"/>
<dbReference type="InterPro" id="IPR041673">
    <property type="entry name" value="TetR_C_23"/>
</dbReference>
<evidence type="ECO:0000313" key="2">
    <source>
        <dbReference type="EMBL" id="AYD48966.1"/>
    </source>
</evidence>
<dbReference type="InterPro" id="IPR036271">
    <property type="entry name" value="Tet_transcr_reg_TetR-rel_C_sf"/>
</dbReference>
<sequence>MAKAAKKSTVNSSQIQEAYIDYVLMNNEPPKSIYLFAKSLKISEAEFYNFYTSFMAIEKTIWAELTETTITKIAHQEIWSQYTSREKILSFFFSFVELLKTQRSFVLYSLKKAGIGLSTPEVLLTAKQKFESFADTVIKMGLESGELADRKFLSKRYKNGLSLQFAFILHFWAEDESKDFEKTDEAIEKGINLSFDFFQHSPIDNLFEYGKFIVRNGKLREKMGI</sequence>
<accession>A0A386HUC5</accession>